<evidence type="ECO:0000313" key="3">
    <source>
        <dbReference type="Proteomes" id="UP000671852"/>
    </source>
</evidence>
<reference evidence="2" key="1">
    <citation type="submission" date="2019-11" db="EMBL/GenBank/DDBJ databases">
        <authorList>
            <person name="Kojima H."/>
        </authorList>
    </citation>
    <scope>NUCLEOTIDE SEQUENCE</scope>
    <source>
        <strain evidence="2">H1576</strain>
    </source>
</reference>
<dbReference type="EMBL" id="CP046072">
    <property type="protein sequence ID" value="QSZ40595.1"/>
    <property type="molecule type" value="Genomic_DNA"/>
</dbReference>
<feature type="transmembrane region" description="Helical" evidence="1">
    <location>
        <begin position="6"/>
        <end position="22"/>
    </location>
</feature>
<keyword evidence="1" id="KW-1133">Transmembrane helix</keyword>
<proteinExistence type="predicted"/>
<dbReference type="RefSeq" id="WP_207561873.1">
    <property type="nucleotide sequence ID" value="NZ_CP046072.1"/>
</dbReference>
<sequence length="83" mass="9367">MGFIIKILFIGIAGFYIANYFMPDKTNEMINSLSESTGIDKDIISNTLSAAKEIQSEKLPSPNELSNERIRKQEEALEKLTQQ</sequence>
<gene>
    <name evidence="2" type="ORF">GJV85_00160</name>
</gene>
<protein>
    <submittedName>
        <fullName evidence="2">Uncharacterized protein</fullName>
    </submittedName>
</protein>
<reference evidence="2" key="2">
    <citation type="submission" date="2021-04" db="EMBL/GenBank/DDBJ databases">
        <title>Isolation and characterization of a novel species of the genus Sulfurimonas.</title>
        <authorList>
            <person name="Fukui M."/>
        </authorList>
    </citation>
    <scope>NUCLEOTIDE SEQUENCE</scope>
    <source>
        <strain evidence="2">H1576</strain>
    </source>
</reference>
<keyword evidence="3" id="KW-1185">Reference proteome</keyword>
<dbReference type="KEGG" id="saqt:GJV85_00160"/>
<accession>A0A975GBJ3</accession>
<organism evidence="2 3">
    <name type="scientific">Sulfurimonas aquatica</name>
    <dbReference type="NCBI Taxonomy" id="2672570"/>
    <lineage>
        <taxon>Bacteria</taxon>
        <taxon>Pseudomonadati</taxon>
        <taxon>Campylobacterota</taxon>
        <taxon>Epsilonproteobacteria</taxon>
        <taxon>Campylobacterales</taxon>
        <taxon>Sulfurimonadaceae</taxon>
        <taxon>Sulfurimonas</taxon>
    </lineage>
</organism>
<evidence type="ECO:0000256" key="1">
    <source>
        <dbReference type="SAM" id="Phobius"/>
    </source>
</evidence>
<dbReference type="AlphaFoldDB" id="A0A975GBJ3"/>
<keyword evidence="1" id="KW-0812">Transmembrane</keyword>
<keyword evidence="1" id="KW-0472">Membrane</keyword>
<evidence type="ECO:0000313" key="2">
    <source>
        <dbReference type="EMBL" id="QSZ40595.1"/>
    </source>
</evidence>
<name>A0A975GBJ3_9BACT</name>
<dbReference type="Proteomes" id="UP000671852">
    <property type="component" value="Chromosome"/>
</dbReference>